<name>A0A098GG81_LEGMI</name>
<reference evidence="3" key="1">
    <citation type="submission" date="2014-09" db="EMBL/GenBank/DDBJ databases">
        <authorList>
            <person name="GOMEZ-VALERO Laura"/>
        </authorList>
    </citation>
    <scope>NUCLEOTIDE SEQUENCE</scope>
    <source>
        <strain evidence="3">ATCC33218</strain>
    </source>
</reference>
<dbReference type="Pfam" id="PF12728">
    <property type="entry name" value="HTH_17"/>
    <property type="match status" value="1"/>
</dbReference>
<organism evidence="3 5">
    <name type="scientific">Legionella micdadei</name>
    <name type="common">Tatlockia micdadei</name>
    <dbReference type="NCBI Taxonomy" id="451"/>
    <lineage>
        <taxon>Bacteria</taxon>
        <taxon>Pseudomonadati</taxon>
        <taxon>Pseudomonadota</taxon>
        <taxon>Gammaproteobacteria</taxon>
        <taxon>Legionellales</taxon>
        <taxon>Legionellaceae</taxon>
        <taxon>Legionella</taxon>
    </lineage>
</organism>
<evidence type="ECO:0000313" key="5">
    <source>
        <dbReference type="Proteomes" id="UP000032414"/>
    </source>
</evidence>
<accession>A0A098GG81</accession>
<evidence type="ECO:0000256" key="1">
    <source>
        <dbReference type="SAM" id="Coils"/>
    </source>
</evidence>
<dbReference type="Proteomes" id="UP000032414">
    <property type="component" value="Chromosome I"/>
</dbReference>
<dbReference type="KEGG" id="tmc:LMI_1699"/>
<evidence type="ECO:0000313" key="6">
    <source>
        <dbReference type="Proteomes" id="UP000182998"/>
    </source>
</evidence>
<reference evidence="5" key="2">
    <citation type="submission" date="2014-09" db="EMBL/GenBank/DDBJ databases">
        <authorList>
            <person name="Gomez-Valero L."/>
        </authorList>
    </citation>
    <scope>NUCLEOTIDE SEQUENCE [LARGE SCALE GENOMIC DNA]</scope>
    <source>
        <strain evidence="5">ATCC33218</strain>
    </source>
</reference>
<evidence type="ECO:0000259" key="2">
    <source>
        <dbReference type="Pfam" id="PF12728"/>
    </source>
</evidence>
<dbReference type="EMBL" id="LN614830">
    <property type="protein sequence ID" value="CEG60995.1"/>
    <property type="molecule type" value="Genomic_DNA"/>
</dbReference>
<dbReference type="Proteomes" id="UP000182998">
    <property type="component" value="Unassembled WGS sequence"/>
</dbReference>
<evidence type="ECO:0000313" key="4">
    <source>
        <dbReference type="EMBL" id="SCY70177.1"/>
    </source>
</evidence>
<dbReference type="HOGENOM" id="CLU_1721465_0_0_6"/>
<dbReference type="EMBL" id="FMVN01000014">
    <property type="protein sequence ID" value="SCY70177.1"/>
    <property type="molecule type" value="Genomic_DNA"/>
</dbReference>
<proteinExistence type="predicted"/>
<dbReference type="AlphaFoldDB" id="A0A098GG81"/>
<dbReference type="InterPro" id="IPR041657">
    <property type="entry name" value="HTH_17"/>
</dbReference>
<dbReference type="PATRIC" id="fig|451.8.peg.1598"/>
<keyword evidence="1" id="KW-0175">Coiled coil</keyword>
<evidence type="ECO:0000313" key="3">
    <source>
        <dbReference type="EMBL" id="CEG60995.1"/>
    </source>
</evidence>
<keyword evidence="6" id="KW-1185">Reference proteome</keyword>
<dbReference type="RefSeq" id="WP_045099313.1">
    <property type="nucleotide sequence ID" value="NZ_FMVN01000014.1"/>
</dbReference>
<feature type="coiled-coil region" evidence="1">
    <location>
        <begin position="89"/>
        <end position="116"/>
    </location>
</feature>
<dbReference type="OrthoDB" id="5653006at2"/>
<feature type="domain" description="Helix-turn-helix" evidence="2">
    <location>
        <begin position="7"/>
        <end position="50"/>
    </location>
</feature>
<reference evidence="4 6" key="3">
    <citation type="submission" date="2016-10" db="EMBL/GenBank/DDBJ databases">
        <authorList>
            <person name="Varghese N."/>
            <person name="Submissions S."/>
        </authorList>
    </citation>
    <scope>NUCLEOTIDE SEQUENCE [LARGE SCALE GENOMIC DNA]</scope>
    <source>
        <strain evidence="4 6">ATCC 33218</strain>
    </source>
</reference>
<gene>
    <name evidence="3" type="ORF">LMI_1699</name>
    <name evidence="4" type="ORF">SAMN02982997_02564</name>
</gene>
<protein>
    <submittedName>
        <fullName evidence="4">DNA binding domain-containing protein, excisionase family</fullName>
    </submittedName>
</protein>
<sequence length="152" mass="18055">MYDQRTWITTAEAAKLLKCTQRAIVKMITAGKLSATLENKKYFIEKAEFFRVFPWTLPDQEREGKIENFDEKITTKLLEEKNNYLLDMIKEKTKQIEFLKDQLNNFSEEKSKMLDAINSHARLLEHKEKVETSSQEQKIKKSKWSKLFSKKD</sequence>